<feature type="compositionally biased region" description="Basic and acidic residues" evidence="1">
    <location>
        <begin position="191"/>
        <end position="201"/>
    </location>
</feature>
<organism evidence="2 3">
    <name type="scientific">Marasmius crinis-equi</name>
    <dbReference type="NCBI Taxonomy" id="585013"/>
    <lineage>
        <taxon>Eukaryota</taxon>
        <taxon>Fungi</taxon>
        <taxon>Dikarya</taxon>
        <taxon>Basidiomycota</taxon>
        <taxon>Agaricomycotina</taxon>
        <taxon>Agaricomycetes</taxon>
        <taxon>Agaricomycetidae</taxon>
        <taxon>Agaricales</taxon>
        <taxon>Marasmiineae</taxon>
        <taxon>Marasmiaceae</taxon>
        <taxon>Marasmius</taxon>
    </lineage>
</organism>
<sequence length="222" mass="24150">MTDAATQKFQSSFPVLFSATPQLAALHNSRIRQKCFENEVEAPVDSCFKCGAFLHGLDTEAESTTRLFRAGKQRKHARVIQSTCGNCGWSHRRVIEKGNASLFPRRKPARVRASSLPSRKPTIISSPVSRTENNNQSSSSTTIASKQLNLPIASPSPSPSISSKAHSLPTPPPQTARNRPKKKSGLQEMLARNREKEEKQKQSSSAQKGGQNAGLAAFLSGL</sequence>
<protein>
    <submittedName>
        <fullName evidence="2">Uncharacterized protein</fullName>
    </submittedName>
</protein>
<dbReference type="Proteomes" id="UP001465976">
    <property type="component" value="Unassembled WGS sequence"/>
</dbReference>
<evidence type="ECO:0000313" key="2">
    <source>
        <dbReference type="EMBL" id="KAL0574677.1"/>
    </source>
</evidence>
<dbReference type="EMBL" id="JBAHYK010000377">
    <property type="protein sequence ID" value="KAL0574677.1"/>
    <property type="molecule type" value="Genomic_DNA"/>
</dbReference>
<keyword evidence="3" id="KW-1185">Reference proteome</keyword>
<feature type="compositionally biased region" description="Low complexity" evidence="1">
    <location>
        <begin position="202"/>
        <end position="214"/>
    </location>
</feature>
<comment type="caution">
    <text evidence="2">The sequence shown here is derived from an EMBL/GenBank/DDBJ whole genome shotgun (WGS) entry which is preliminary data.</text>
</comment>
<gene>
    <name evidence="2" type="ORF">V5O48_007293</name>
</gene>
<accession>A0ABR3FH36</accession>
<reference evidence="2 3" key="1">
    <citation type="submission" date="2024-02" db="EMBL/GenBank/DDBJ databases">
        <title>A draft genome for the cacao thread blight pathogen Marasmius crinis-equi.</title>
        <authorList>
            <person name="Cohen S.P."/>
            <person name="Baruah I.K."/>
            <person name="Amoako-Attah I."/>
            <person name="Bukari Y."/>
            <person name="Meinhardt L.W."/>
            <person name="Bailey B.A."/>
        </authorList>
    </citation>
    <scope>NUCLEOTIDE SEQUENCE [LARGE SCALE GENOMIC DNA]</scope>
    <source>
        <strain evidence="2 3">GH-76</strain>
    </source>
</reference>
<feature type="compositionally biased region" description="Low complexity" evidence="1">
    <location>
        <begin position="129"/>
        <end position="168"/>
    </location>
</feature>
<proteinExistence type="predicted"/>
<evidence type="ECO:0000313" key="3">
    <source>
        <dbReference type="Proteomes" id="UP001465976"/>
    </source>
</evidence>
<name>A0ABR3FH36_9AGAR</name>
<feature type="region of interest" description="Disordered" evidence="1">
    <location>
        <begin position="105"/>
        <end position="222"/>
    </location>
</feature>
<evidence type="ECO:0000256" key="1">
    <source>
        <dbReference type="SAM" id="MobiDB-lite"/>
    </source>
</evidence>